<dbReference type="PROSITE" id="PS51257">
    <property type="entry name" value="PROKAR_LIPOPROTEIN"/>
    <property type="match status" value="1"/>
</dbReference>
<dbReference type="NCBIfam" id="NF045726">
    <property type="entry name" value="XXplasma_LP"/>
    <property type="match status" value="1"/>
</dbReference>
<keyword evidence="4" id="KW-1185">Reference proteome</keyword>
<evidence type="ECO:0000256" key="1">
    <source>
        <dbReference type="SAM" id="MobiDB-lite"/>
    </source>
</evidence>
<feature type="chain" id="PRO_5043988480" description="Lipoprotein" evidence="2">
    <location>
        <begin position="17"/>
        <end position="130"/>
    </location>
</feature>
<dbReference type="Proteomes" id="UP000762676">
    <property type="component" value="Unassembled WGS sequence"/>
</dbReference>
<feature type="compositionally biased region" description="Basic and acidic residues" evidence="1">
    <location>
        <begin position="30"/>
        <end position="56"/>
    </location>
</feature>
<accession>A0AAV4FWJ8</accession>
<sequence length="130" mass="13417">MKILKNLLLSLGSATAIVAPVTTIVACGDTDNKKPAKKADDKETKKTSDNDTKENGSQDSDNTTGDSSSTANSGDSVDSSQKGNSDGDATGSGDTSSNTQQPIVSSLADEKTKAIEYLDLIVSSLDPDIF</sequence>
<evidence type="ECO:0008006" key="5">
    <source>
        <dbReference type="Google" id="ProtNLM"/>
    </source>
</evidence>
<keyword evidence="2" id="KW-0732">Signal</keyword>
<evidence type="ECO:0000256" key="2">
    <source>
        <dbReference type="SAM" id="SignalP"/>
    </source>
</evidence>
<evidence type="ECO:0000313" key="3">
    <source>
        <dbReference type="EMBL" id="GFR77291.1"/>
    </source>
</evidence>
<proteinExistence type="predicted"/>
<reference evidence="3 4" key="1">
    <citation type="journal article" date="2021" name="Elife">
        <title>Chloroplast acquisition without the gene transfer in kleptoplastic sea slugs, Plakobranchus ocellatus.</title>
        <authorList>
            <person name="Maeda T."/>
            <person name="Takahashi S."/>
            <person name="Yoshida T."/>
            <person name="Shimamura S."/>
            <person name="Takaki Y."/>
            <person name="Nagai Y."/>
            <person name="Toyoda A."/>
            <person name="Suzuki Y."/>
            <person name="Arimoto A."/>
            <person name="Ishii H."/>
            <person name="Satoh N."/>
            <person name="Nishiyama T."/>
            <person name="Hasebe M."/>
            <person name="Maruyama T."/>
            <person name="Minagawa J."/>
            <person name="Obokata J."/>
            <person name="Shigenobu S."/>
        </authorList>
    </citation>
    <scope>NUCLEOTIDE SEQUENCE [LARGE SCALE GENOMIC DNA]</scope>
</reference>
<comment type="caution">
    <text evidence="3">The sequence shown here is derived from an EMBL/GenBank/DDBJ whole genome shotgun (WGS) entry which is preliminary data.</text>
</comment>
<feature type="signal peptide" evidence="2">
    <location>
        <begin position="1"/>
        <end position="16"/>
    </location>
</feature>
<gene>
    <name evidence="3" type="ORF">ElyMa_000505600</name>
</gene>
<protein>
    <recommendedName>
        <fullName evidence="5">Lipoprotein</fullName>
    </recommendedName>
</protein>
<organism evidence="3 4">
    <name type="scientific">Elysia marginata</name>
    <dbReference type="NCBI Taxonomy" id="1093978"/>
    <lineage>
        <taxon>Eukaryota</taxon>
        <taxon>Metazoa</taxon>
        <taxon>Spiralia</taxon>
        <taxon>Lophotrochozoa</taxon>
        <taxon>Mollusca</taxon>
        <taxon>Gastropoda</taxon>
        <taxon>Heterobranchia</taxon>
        <taxon>Euthyneura</taxon>
        <taxon>Panpulmonata</taxon>
        <taxon>Sacoglossa</taxon>
        <taxon>Placobranchoidea</taxon>
        <taxon>Plakobranchidae</taxon>
        <taxon>Elysia</taxon>
    </lineage>
</organism>
<feature type="compositionally biased region" description="Polar residues" evidence="1">
    <location>
        <begin position="92"/>
        <end position="104"/>
    </location>
</feature>
<dbReference type="InterPro" id="IPR054816">
    <property type="entry name" value="Lipoprotein_mollicutes-type_CS"/>
</dbReference>
<dbReference type="EMBL" id="BMAT01000963">
    <property type="protein sequence ID" value="GFR77291.1"/>
    <property type="molecule type" value="Genomic_DNA"/>
</dbReference>
<evidence type="ECO:0000313" key="4">
    <source>
        <dbReference type="Proteomes" id="UP000762676"/>
    </source>
</evidence>
<dbReference type="AlphaFoldDB" id="A0AAV4FWJ8"/>
<feature type="compositionally biased region" description="Low complexity" evidence="1">
    <location>
        <begin position="57"/>
        <end position="80"/>
    </location>
</feature>
<name>A0AAV4FWJ8_9GAST</name>
<feature type="region of interest" description="Disordered" evidence="1">
    <location>
        <begin position="23"/>
        <end position="107"/>
    </location>
</feature>